<accession>A0A6G8R1T9</accession>
<keyword evidence="3" id="KW-1185">Reference proteome</keyword>
<evidence type="ECO:0000313" key="3">
    <source>
        <dbReference type="Proteomes" id="UP000501266"/>
    </source>
</evidence>
<dbReference type="EMBL" id="MT024865">
    <property type="protein sequence ID" value="QIN94175.1"/>
    <property type="molecule type" value="Genomic_DNA"/>
</dbReference>
<reference evidence="2 3" key="1">
    <citation type="submission" date="2020-02" db="EMBL/GenBank/DDBJ databases">
        <authorList>
            <person name="Bullock J.N."/>
            <person name="Barnes M.L."/>
            <person name="Kankolongo K.M."/>
            <person name="Dejene B.A."/>
            <person name="Lindsay P.E."/>
            <person name="Bhuiyan S."/>
            <person name="Nayek S."/>
            <person name="Hughes L.E."/>
            <person name="Garlena R.A."/>
            <person name="Russell D.A."/>
            <person name="Pope W.H."/>
            <person name="Jacobs-Sera D."/>
            <person name="Hatfull G.F."/>
        </authorList>
    </citation>
    <scope>NUCLEOTIDE SEQUENCE [LARGE SCALE GENOMIC DNA]</scope>
</reference>
<dbReference type="GeneID" id="77928050"/>
<feature type="transmembrane region" description="Helical" evidence="1">
    <location>
        <begin position="35"/>
        <end position="56"/>
    </location>
</feature>
<gene>
    <name evidence="2" type="primary">214</name>
    <name evidence="2" type="ORF">SEA_WAKANDA_214</name>
</gene>
<evidence type="ECO:0000256" key="1">
    <source>
        <dbReference type="SAM" id="Phobius"/>
    </source>
</evidence>
<keyword evidence="1" id="KW-1133">Transmembrane helix</keyword>
<dbReference type="KEGG" id="vg:77928050"/>
<keyword evidence="1" id="KW-0812">Transmembrane</keyword>
<protein>
    <submittedName>
        <fullName evidence="2">Uncharacterized protein</fullName>
    </submittedName>
</protein>
<feature type="transmembrane region" description="Helical" evidence="1">
    <location>
        <begin position="7"/>
        <end position="29"/>
    </location>
</feature>
<keyword evidence="1" id="KW-0472">Membrane</keyword>
<dbReference type="RefSeq" id="YP_010652266.1">
    <property type="nucleotide sequence ID" value="NC_070785.1"/>
</dbReference>
<evidence type="ECO:0000313" key="2">
    <source>
        <dbReference type="EMBL" id="QIN94175.1"/>
    </source>
</evidence>
<proteinExistence type="predicted"/>
<dbReference type="Proteomes" id="UP000501266">
    <property type="component" value="Segment"/>
</dbReference>
<sequence length="78" mass="8865">MRKASDGYMFAFMVNLAGFFINLALVIIWASQDFVPGMAINGCSGAFVFILALVNLNRYLDASFKEDMEETRRRIYGR</sequence>
<name>A0A6G8R1T9_9CAUD</name>
<organism evidence="2 3">
    <name type="scientific">Streptomyces phage Wakanda</name>
    <dbReference type="NCBI Taxonomy" id="2713267"/>
    <lineage>
        <taxon>Viruses</taxon>
        <taxon>Duplodnaviria</taxon>
        <taxon>Heunggongvirae</taxon>
        <taxon>Uroviricota</taxon>
        <taxon>Caudoviricetes</taxon>
        <taxon>Stanwilliamsviridae</taxon>
        <taxon>Loccivirinae</taxon>
        <taxon>Wakandavirus</taxon>
        <taxon>Wakandavirus wakanda</taxon>
    </lineage>
</organism>